<proteinExistence type="predicted"/>
<keyword evidence="2" id="KW-1133">Transmembrane helix</keyword>
<feature type="transmembrane region" description="Helical" evidence="2">
    <location>
        <begin position="453"/>
        <end position="475"/>
    </location>
</feature>
<sequence length="721" mass="80208">MAFNPVALAQNTPGLPEVPTITDDESFAEISKKLALYIIEAVDSPLSWEDLRSSKHLQPLQPLIDYLSADCHHNAIVAALVALKGHFKAIESDDDCGINESRGFASELVAWQFVLTLSKQDALEYLLFELRDDEDDDDDSDDEESGLLTHRSRPAHSNGRVAHLIAAHRNGNGNGNGNGADSDGNKANSGEGFSEPFMNLNTLEIAAVSGAKKFLSQRAIQDIVDGIWYGKIVFWNRLKLNAVKKPRFHNKRSGDYWCRLRVPRYMKIFEILFFLCFLGLFYVVSLERVKEYVTTWEVLFYVFVLGFVFDELDDFIESGIYFYSTDIWSMWDIGIALIGIVFFVLRMVGLSTGSDRTLEWAFNILALHSLLLTPRIFSLVSLSPYYGSLLPCLKEMAKQFIRFLGFTLIIYLGFFTTFIMLARGHYPLDALSITVLKAFFGAGVQGFDIATKVSPYLGLPVMIIFVCLTNQLLITSMMAHISNSLRQVLDSSREEYLYVYSVYVLEAVTSDKMTYFQPPFNLIPIILLRPLLFVVPDITARKIRIMLLKATHLPFIGAIWLWERWEVLALKREEAERAAMSFGLDAVDNAASTIQPKPIKAKTNTSSSSKKHSLTKTGKVQVPVALLSQASKRPSKKIGASQDTNGRIKTTSTNGTMVAPSPVAATPSSAKAPAAEAGAVPATQALGTADVVEMMRMLKELSTQVEEVRSALVKHDQGPSE</sequence>
<feature type="transmembrane region" description="Helical" evidence="2">
    <location>
        <begin position="329"/>
        <end position="348"/>
    </location>
</feature>
<comment type="caution">
    <text evidence="4">The sequence shown here is derived from an EMBL/GenBank/DDBJ whole genome shotgun (WGS) entry which is preliminary data.</text>
</comment>
<dbReference type="PANTHER" id="PTHR35859">
    <property type="entry name" value="NONSELECTIVE CATION CHANNEL PROTEIN"/>
    <property type="match status" value="1"/>
</dbReference>
<evidence type="ECO:0000259" key="3">
    <source>
        <dbReference type="Pfam" id="PF23317"/>
    </source>
</evidence>
<dbReference type="EMBL" id="JAWRVE010000038">
    <property type="protein sequence ID" value="KAL1870184.1"/>
    <property type="molecule type" value="Genomic_DNA"/>
</dbReference>
<feature type="transmembrane region" description="Helical" evidence="2">
    <location>
        <begin position="292"/>
        <end position="309"/>
    </location>
</feature>
<dbReference type="InterPro" id="IPR052971">
    <property type="entry name" value="TRP_calcium_channel"/>
</dbReference>
<feature type="transmembrane region" description="Helical" evidence="2">
    <location>
        <begin position="360"/>
        <end position="380"/>
    </location>
</feature>
<feature type="compositionally biased region" description="Acidic residues" evidence="1">
    <location>
        <begin position="133"/>
        <end position="145"/>
    </location>
</feature>
<feature type="region of interest" description="Disordered" evidence="1">
    <location>
        <begin position="133"/>
        <end position="154"/>
    </location>
</feature>
<reference evidence="4 5" key="1">
    <citation type="journal article" date="2024" name="IMA Fungus">
        <title>IMA Genome - F19 : A genome assembly and annotation guide to empower mycologists, including annotated draft genome sequences of Ceratocystis pirilliformis, Diaporthe australafricana, Fusarium ophioides, Paecilomyces lecythidis, and Sporothrix stenoceras.</title>
        <authorList>
            <person name="Aylward J."/>
            <person name="Wilson A.M."/>
            <person name="Visagie C.M."/>
            <person name="Spraker J."/>
            <person name="Barnes I."/>
            <person name="Buitendag C."/>
            <person name="Ceriani C."/>
            <person name="Del Mar Angel L."/>
            <person name="du Plessis D."/>
            <person name="Fuchs T."/>
            <person name="Gasser K."/>
            <person name="Kramer D."/>
            <person name="Li W."/>
            <person name="Munsamy K."/>
            <person name="Piso A."/>
            <person name="Price J.L."/>
            <person name="Sonnekus B."/>
            <person name="Thomas C."/>
            <person name="van der Nest A."/>
            <person name="van Dijk A."/>
            <person name="van Heerden A."/>
            <person name="van Vuuren N."/>
            <person name="Yilmaz N."/>
            <person name="Duong T.A."/>
            <person name="van der Merwe N.A."/>
            <person name="Wingfield M.J."/>
            <person name="Wingfield B.D."/>
        </authorList>
    </citation>
    <scope>NUCLEOTIDE SEQUENCE [LARGE SCALE GENOMIC DNA]</scope>
    <source>
        <strain evidence="4 5">CMW 18300</strain>
    </source>
</reference>
<feature type="region of interest" description="Disordered" evidence="1">
    <location>
        <begin position="595"/>
        <end position="617"/>
    </location>
</feature>
<feature type="compositionally biased region" description="Low complexity" evidence="1">
    <location>
        <begin position="656"/>
        <end position="668"/>
    </location>
</feature>
<protein>
    <recommendedName>
        <fullName evidence="3">Calcium channel YVC1-like C-terminal transmembrane domain-containing protein</fullName>
    </recommendedName>
</protein>
<evidence type="ECO:0000313" key="5">
    <source>
        <dbReference type="Proteomes" id="UP001583177"/>
    </source>
</evidence>
<name>A0ABR3X3I2_9PEZI</name>
<feature type="transmembrane region" description="Helical" evidence="2">
    <location>
        <begin position="400"/>
        <end position="421"/>
    </location>
</feature>
<keyword evidence="2" id="KW-0472">Membrane</keyword>
<dbReference type="Pfam" id="PF23317">
    <property type="entry name" value="YVC1_C"/>
    <property type="match status" value="1"/>
</dbReference>
<organism evidence="4 5">
    <name type="scientific">Diaporthe australafricana</name>
    <dbReference type="NCBI Taxonomy" id="127596"/>
    <lineage>
        <taxon>Eukaryota</taxon>
        <taxon>Fungi</taxon>
        <taxon>Dikarya</taxon>
        <taxon>Ascomycota</taxon>
        <taxon>Pezizomycotina</taxon>
        <taxon>Sordariomycetes</taxon>
        <taxon>Sordariomycetidae</taxon>
        <taxon>Diaporthales</taxon>
        <taxon>Diaporthaceae</taxon>
        <taxon>Diaporthe</taxon>
    </lineage>
</organism>
<keyword evidence="2" id="KW-0812">Transmembrane</keyword>
<evidence type="ECO:0000313" key="4">
    <source>
        <dbReference type="EMBL" id="KAL1870184.1"/>
    </source>
</evidence>
<evidence type="ECO:0000256" key="2">
    <source>
        <dbReference type="SAM" id="Phobius"/>
    </source>
</evidence>
<dbReference type="PANTHER" id="PTHR35859:SF5">
    <property type="entry name" value="ION TRANSPORT DOMAIN-CONTAINING PROTEIN"/>
    <property type="match status" value="1"/>
</dbReference>
<dbReference type="InterPro" id="IPR056336">
    <property type="entry name" value="YVC1_C"/>
</dbReference>
<gene>
    <name evidence="4" type="ORF">Daus18300_005248</name>
</gene>
<dbReference type="Proteomes" id="UP001583177">
    <property type="component" value="Unassembled WGS sequence"/>
</dbReference>
<feature type="region of interest" description="Disordered" evidence="1">
    <location>
        <begin position="168"/>
        <end position="188"/>
    </location>
</feature>
<feature type="compositionally biased region" description="Polar residues" evidence="1">
    <location>
        <begin position="641"/>
        <end position="655"/>
    </location>
</feature>
<evidence type="ECO:0000256" key="1">
    <source>
        <dbReference type="SAM" id="MobiDB-lite"/>
    </source>
</evidence>
<feature type="region of interest" description="Disordered" evidence="1">
    <location>
        <begin position="630"/>
        <end position="668"/>
    </location>
</feature>
<feature type="transmembrane region" description="Helical" evidence="2">
    <location>
        <begin position="265"/>
        <end position="285"/>
    </location>
</feature>
<keyword evidence="5" id="KW-1185">Reference proteome</keyword>
<feature type="domain" description="Calcium channel YVC1-like C-terminal transmembrane" evidence="3">
    <location>
        <begin position="274"/>
        <end position="564"/>
    </location>
</feature>
<accession>A0ABR3X3I2</accession>